<protein>
    <submittedName>
        <fullName evidence="4">Nitrogen fixation protein NifX</fullName>
    </submittedName>
</protein>
<dbReference type="AlphaFoldDB" id="A0A4V2SPE2"/>
<accession>A0A4V2SPE2</accession>
<gene>
    <name evidence="4" type="ORF">EV659_105144</name>
</gene>
<dbReference type="PANTHER" id="PTHR33937:SF1">
    <property type="entry name" value="IRON-MOLIBDENUM COFACTOR PROCESSING PROTEIN"/>
    <property type="match status" value="1"/>
</dbReference>
<reference evidence="4 5" key="1">
    <citation type="submission" date="2019-03" db="EMBL/GenBank/DDBJ databases">
        <title>Genomic Encyclopedia of Type Strains, Phase IV (KMG-IV): sequencing the most valuable type-strain genomes for metagenomic binning, comparative biology and taxonomic classification.</title>
        <authorList>
            <person name="Goeker M."/>
        </authorList>
    </citation>
    <scope>NUCLEOTIDE SEQUENCE [LARGE SCALE GENOMIC DNA]</scope>
    <source>
        <strain evidence="4 5">DSM 2132</strain>
    </source>
</reference>
<dbReference type="CDD" id="cd00853">
    <property type="entry name" value="NifX"/>
    <property type="match status" value="1"/>
</dbReference>
<evidence type="ECO:0000313" key="5">
    <source>
        <dbReference type="Proteomes" id="UP000295399"/>
    </source>
</evidence>
<sequence>MTARRLCLIEPEETMTSETPLKIAIATNDRETLDAHFGSARTFAVYEVTPTASRMVEVLAFDDATDQDGQHDPVDDRITPKVDALAGCALLFVLAIGGPAAAKVVRAGIHPIKRKAPEPIADLIAQTQAMLAGTPPPFLRKALGRRPSDFDADAGGIDYAGEGAQ</sequence>
<dbReference type="InterPro" id="IPR003731">
    <property type="entry name" value="Di-Nase_FeMo-co_biosynth"/>
</dbReference>
<dbReference type="Pfam" id="PF02579">
    <property type="entry name" value="Nitro_FeMo-Co"/>
    <property type="match status" value="1"/>
</dbReference>
<dbReference type="InterPro" id="IPR036105">
    <property type="entry name" value="DiNase_FeMo-co_biosyn_sf"/>
</dbReference>
<keyword evidence="5" id="KW-1185">Reference proteome</keyword>
<dbReference type="GO" id="GO:0051540">
    <property type="term" value="F:metal cluster binding"/>
    <property type="evidence" value="ECO:0007669"/>
    <property type="project" value="InterPro"/>
</dbReference>
<dbReference type="GO" id="GO:0009399">
    <property type="term" value="P:nitrogen fixation"/>
    <property type="evidence" value="ECO:0007669"/>
    <property type="project" value="InterPro"/>
</dbReference>
<feature type="domain" description="Dinitrogenase iron-molybdenum cofactor biosynthesis" evidence="3">
    <location>
        <begin position="30"/>
        <end position="127"/>
    </location>
</feature>
<dbReference type="EMBL" id="SLXO01000005">
    <property type="protein sequence ID" value="TCP34516.1"/>
    <property type="molecule type" value="Genomic_DNA"/>
</dbReference>
<keyword evidence="2" id="KW-0535">Nitrogen fixation</keyword>
<comment type="caution">
    <text evidence="4">The sequence shown here is derived from an EMBL/GenBank/DDBJ whole genome shotgun (WGS) entry which is preliminary data.</text>
</comment>
<proteinExistence type="inferred from homology"/>
<dbReference type="InterPro" id="IPR013480">
    <property type="entry name" value="NifX"/>
</dbReference>
<dbReference type="Proteomes" id="UP000295399">
    <property type="component" value="Unassembled WGS sequence"/>
</dbReference>
<dbReference type="RefSeq" id="WP_132708445.1">
    <property type="nucleotide sequence ID" value="NZ_JACIGF010000005.1"/>
</dbReference>
<comment type="similarity">
    <text evidence="1">Belongs to the NifX/NifY family.</text>
</comment>
<dbReference type="Gene3D" id="3.30.420.130">
    <property type="entry name" value="Dinitrogenase iron-molybdenum cofactor biosynthesis domain"/>
    <property type="match status" value="1"/>
</dbReference>
<dbReference type="OrthoDB" id="9797941at2"/>
<dbReference type="InParanoid" id="A0A4V2SPE2"/>
<dbReference type="SUPFAM" id="SSF53146">
    <property type="entry name" value="Nitrogenase accessory factor-like"/>
    <property type="match status" value="1"/>
</dbReference>
<dbReference type="NCBIfam" id="TIGR02663">
    <property type="entry name" value="nifX"/>
    <property type="match status" value="1"/>
</dbReference>
<evidence type="ECO:0000256" key="2">
    <source>
        <dbReference type="ARBA" id="ARBA00023231"/>
    </source>
</evidence>
<dbReference type="InterPro" id="IPR034169">
    <property type="entry name" value="NifX-like"/>
</dbReference>
<evidence type="ECO:0000259" key="3">
    <source>
        <dbReference type="Pfam" id="PF02579"/>
    </source>
</evidence>
<organism evidence="4 5">
    <name type="scientific">Rhodothalassium salexigens DSM 2132</name>
    <dbReference type="NCBI Taxonomy" id="1188247"/>
    <lineage>
        <taxon>Bacteria</taxon>
        <taxon>Pseudomonadati</taxon>
        <taxon>Pseudomonadota</taxon>
        <taxon>Alphaproteobacteria</taxon>
        <taxon>Rhodothalassiales</taxon>
        <taxon>Rhodothalassiaceae</taxon>
        <taxon>Rhodothalassium</taxon>
    </lineage>
</organism>
<name>A0A4V2SPE2_RHOSA</name>
<evidence type="ECO:0000256" key="1">
    <source>
        <dbReference type="ARBA" id="ARBA00010285"/>
    </source>
</evidence>
<dbReference type="InterPro" id="IPR051840">
    <property type="entry name" value="NifX/NifY_domain"/>
</dbReference>
<evidence type="ECO:0000313" key="4">
    <source>
        <dbReference type="EMBL" id="TCP34516.1"/>
    </source>
</evidence>
<dbReference type="PANTHER" id="PTHR33937">
    <property type="entry name" value="IRON-MOLYBDENUM PROTEIN-RELATED-RELATED"/>
    <property type="match status" value="1"/>
</dbReference>